<keyword evidence="1" id="KW-0812">Transmembrane</keyword>
<name>A0A3A9Y2A9_9ACTN</name>
<dbReference type="InterPro" id="IPR021214">
    <property type="entry name" value="DUF2568"/>
</dbReference>
<dbReference type="Pfam" id="PF10823">
    <property type="entry name" value="DUF2568"/>
    <property type="match status" value="1"/>
</dbReference>
<feature type="transmembrane region" description="Helical" evidence="1">
    <location>
        <begin position="7"/>
        <end position="29"/>
    </location>
</feature>
<reference evidence="2 3" key="1">
    <citation type="submission" date="2018-09" db="EMBL/GenBank/DDBJ databases">
        <title>Micromonospora sp. nov. MS1-9, isolated from a root of Musa sp.</title>
        <authorList>
            <person name="Kuncharoen N."/>
            <person name="Kudo T."/>
            <person name="Ohkuma M."/>
            <person name="Yuki M."/>
            <person name="Tanasupawat S."/>
        </authorList>
    </citation>
    <scope>NUCLEOTIDE SEQUENCE [LARGE SCALE GENOMIC DNA]</scope>
    <source>
        <strain evidence="2 3">MS1-9</strain>
    </source>
</reference>
<evidence type="ECO:0000313" key="2">
    <source>
        <dbReference type="EMBL" id="RKN31162.1"/>
    </source>
</evidence>
<feature type="transmembrane region" description="Helical" evidence="1">
    <location>
        <begin position="77"/>
        <end position="103"/>
    </location>
</feature>
<accession>A0A3A9Y2A9</accession>
<organism evidence="2 3">
    <name type="scientific">Micromonospora musae</name>
    <dbReference type="NCBI Taxonomy" id="1894970"/>
    <lineage>
        <taxon>Bacteria</taxon>
        <taxon>Bacillati</taxon>
        <taxon>Actinomycetota</taxon>
        <taxon>Actinomycetes</taxon>
        <taxon>Micromonosporales</taxon>
        <taxon>Micromonosporaceae</taxon>
        <taxon>Micromonospora</taxon>
    </lineage>
</organism>
<dbReference type="EMBL" id="RAZT01000008">
    <property type="protein sequence ID" value="RKN31162.1"/>
    <property type="molecule type" value="Genomic_DNA"/>
</dbReference>
<proteinExistence type="predicted"/>
<keyword evidence="1" id="KW-1133">Transmembrane helix</keyword>
<dbReference type="Proteomes" id="UP000275865">
    <property type="component" value="Unassembled WGS sequence"/>
</dbReference>
<comment type="caution">
    <text evidence="2">The sequence shown here is derived from an EMBL/GenBank/DDBJ whole genome shotgun (WGS) entry which is preliminary data.</text>
</comment>
<dbReference type="RefSeq" id="WP_120689597.1">
    <property type="nucleotide sequence ID" value="NZ_RAZT01000008.1"/>
</dbReference>
<keyword evidence="1" id="KW-0472">Membrane</keyword>
<feature type="transmembrane region" description="Helical" evidence="1">
    <location>
        <begin position="35"/>
        <end position="56"/>
    </location>
</feature>
<protein>
    <submittedName>
        <fullName evidence="2">DUF2568 domain-containing protein</fullName>
    </submittedName>
</protein>
<evidence type="ECO:0000313" key="3">
    <source>
        <dbReference type="Proteomes" id="UP000275865"/>
    </source>
</evidence>
<sequence length="115" mass="11950">MRTPIRALALLLLFLLELVVLVIGARWGWAVEAGLPLRLLSAVAVPLLLAALWGVYGSPKARITLPLPARYGFQAAWFVAGGAMLAALAGPLLGGALVAAWAATAALVRATNRPT</sequence>
<evidence type="ECO:0000256" key="1">
    <source>
        <dbReference type="SAM" id="Phobius"/>
    </source>
</evidence>
<gene>
    <name evidence="2" type="ORF">D7044_18135</name>
</gene>
<dbReference type="AlphaFoldDB" id="A0A3A9Y2A9"/>